<protein>
    <submittedName>
        <fullName evidence="1">Uncharacterized protein</fullName>
    </submittedName>
</protein>
<comment type="caution">
    <text evidence="1">The sequence shown here is derived from an EMBL/GenBank/DDBJ whole genome shotgun (WGS) entry which is preliminary data.</text>
</comment>
<reference evidence="1" key="1">
    <citation type="submission" date="2021-06" db="EMBL/GenBank/DDBJ databases">
        <title>Parelaphostrongylus tenuis whole genome reference sequence.</title>
        <authorList>
            <person name="Garwood T.J."/>
            <person name="Larsen P.A."/>
            <person name="Fountain-Jones N.M."/>
            <person name="Garbe J.R."/>
            <person name="Macchietto M.G."/>
            <person name="Kania S.A."/>
            <person name="Gerhold R.W."/>
            <person name="Richards J.E."/>
            <person name="Wolf T.M."/>
        </authorList>
    </citation>
    <scope>NUCLEOTIDE SEQUENCE</scope>
    <source>
        <strain evidence="1">MNPRO001-30</strain>
        <tissue evidence="1">Meninges</tissue>
    </source>
</reference>
<dbReference type="PANTHER" id="PTHR15889:SF2">
    <property type="entry name" value="LARGE RIBOSOMAL SUBUNIT PROTEIN ML37"/>
    <property type="match status" value="1"/>
</dbReference>
<dbReference type="GO" id="GO:0005739">
    <property type="term" value="C:mitochondrion"/>
    <property type="evidence" value="ECO:0007669"/>
    <property type="project" value="TreeGrafter"/>
</dbReference>
<dbReference type="InterPro" id="IPR052482">
    <property type="entry name" value="mtLSU_mL37"/>
</dbReference>
<organism evidence="1 2">
    <name type="scientific">Parelaphostrongylus tenuis</name>
    <name type="common">Meningeal worm</name>
    <dbReference type="NCBI Taxonomy" id="148309"/>
    <lineage>
        <taxon>Eukaryota</taxon>
        <taxon>Metazoa</taxon>
        <taxon>Ecdysozoa</taxon>
        <taxon>Nematoda</taxon>
        <taxon>Chromadorea</taxon>
        <taxon>Rhabditida</taxon>
        <taxon>Rhabditina</taxon>
        <taxon>Rhabditomorpha</taxon>
        <taxon>Strongyloidea</taxon>
        <taxon>Metastrongylidae</taxon>
        <taxon>Parelaphostrongylus</taxon>
    </lineage>
</organism>
<gene>
    <name evidence="1" type="ORF">KIN20_023253</name>
</gene>
<accession>A0AAD5MRH0</accession>
<name>A0AAD5MRH0_PARTN</name>
<dbReference type="Proteomes" id="UP001196413">
    <property type="component" value="Unassembled WGS sequence"/>
</dbReference>
<proteinExistence type="predicted"/>
<dbReference type="EMBL" id="JAHQIW010004692">
    <property type="protein sequence ID" value="KAJ1363395.1"/>
    <property type="molecule type" value="Genomic_DNA"/>
</dbReference>
<evidence type="ECO:0000313" key="2">
    <source>
        <dbReference type="Proteomes" id="UP001196413"/>
    </source>
</evidence>
<dbReference type="AlphaFoldDB" id="A0AAD5MRH0"/>
<dbReference type="PANTHER" id="PTHR15889">
    <property type="entry name" value="MITOCHONDRIAL RIBOSOMAL PROTEIN L37"/>
    <property type="match status" value="1"/>
</dbReference>
<keyword evidence="2" id="KW-1185">Reference proteome</keyword>
<evidence type="ECO:0000313" key="1">
    <source>
        <dbReference type="EMBL" id="KAJ1363395.1"/>
    </source>
</evidence>
<sequence>MRTYKWNAAECRVRKRLLHGAIREKLKKLGGSTLVQVVNGIQLVDGKLDIVTFQLNTLNLDTEEPIKNLVWIEIGCPLYEKKPFYEQLTELGHINMDTFWKFIAVLWSK</sequence>